<evidence type="ECO:0000256" key="6">
    <source>
        <dbReference type="ARBA" id="ARBA00023004"/>
    </source>
</evidence>
<organism evidence="10 11">
    <name type="scientific">Chlamydomonas eustigma</name>
    <dbReference type="NCBI Taxonomy" id="1157962"/>
    <lineage>
        <taxon>Eukaryota</taxon>
        <taxon>Viridiplantae</taxon>
        <taxon>Chlorophyta</taxon>
        <taxon>core chlorophytes</taxon>
        <taxon>Chlorophyceae</taxon>
        <taxon>CS clade</taxon>
        <taxon>Chlamydomonadales</taxon>
        <taxon>Chlamydomonadaceae</taxon>
        <taxon>Chlamydomonas</taxon>
    </lineage>
</organism>
<feature type="chain" id="PRO_5013191041" description="Fe2OG dioxygenase domain-containing protein" evidence="8">
    <location>
        <begin position="29"/>
        <end position="293"/>
    </location>
</feature>
<dbReference type="Pfam" id="PF13640">
    <property type="entry name" value="2OG-FeII_Oxy_3"/>
    <property type="match status" value="1"/>
</dbReference>
<dbReference type="OrthoDB" id="420380at2759"/>
<evidence type="ECO:0000313" key="11">
    <source>
        <dbReference type="Proteomes" id="UP000232323"/>
    </source>
</evidence>
<dbReference type="GO" id="GO:0005506">
    <property type="term" value="F:iron ion binding"/>
    <property type="evidence" value="ECO:0007669"/>
    <property type="project" value="InterPro"/>
</dbReference>
<reference evidence="10 11" key="1">
    <citation type="submission" date="2017-08" db="EMBL/GenBank/DDBJ databases">
        <title>Acidophilic green algal genome provides insights into adaptation to an acidic environment.</title>
        <authorList>
            <person name="Hirooka S."/>
            <person name="Hirose Y."/>
            <person name="Kanesaki Y."/>
            <person name="Higuchi S."/>
            <person name="Fujiwara T."/>
            <person name="Onuma R."/>
            <person name="Era A."/>
            <person name="Ohbayashi R."/>
            <person name="Uzuka A."/>
            <person name="Nozaki H."/>
            <person name="Yoshikawa H."/>
            <person name="Miyagishima S.Y."/>
        </authorList>
    </citation>
    <scope>NUCLEOTIDE SEQUENCE [LARGE SCALE GENOMIC DNA]</scope>
    <source>
        <strain evidence="10 11">NIES-2499</strain>
    </source>
</reference>
<protein>
    <recommendedName>
        <fullName evidence="9">Fe2OG dioxygenase domain-containing protein</fullName>
    </recommendedName>
</protein>
<proteinExistence type="predicted"/>
<evidence type="ECO:0000256" key="3">
    <source>
        <dbReference type="ARBA" id="ARBA00022723"/>
    </source>
</evidence>
<evidence type="ECO:0000256" key="5">
    <source>
        <dbReference type="ARBA" id="ARBA00023002"/>
    </source>
</evidence>
<evidence type="ECO:0000259" key="9">
    <source>
        <dbReference type="PROSITE" id="PS51471"/>
    </source>
</evidence>
<comment type="caution">
    <text evidence="10">The sequence shown here is derived from an EMBL/GenBank/DDBJ whole genome shotgun (WGS) entry which is preliminary data.</text>
</comment>
<evidence type="ECO:0000313" key="10">
    <source>
        <dbReference type="EMBL" id="GAX74443.1"/>
    </source>
</evidence>
<keyword evidence="4" id="KW-0223">Dioxygenase</keyword>
<keyword evidence="5" id="KW-0560">Oxidoreductase</keyword>
<dbReference type="EMBL" id="BEGY01000007">
    <property type="protein sequence ID" value="GAX74443.1"/>
    <property type="molecule type" value="Genomic_DNA"/>
</dbReference>
<dbReference type="Proteomes" id="UP000232323">
    <property type="component" value="Unassembled WGS sequence"/>
</dbReference>
<comment type="subcellular location">
    <subcellularLocation>
        <location evidence="2">Endoplasmic reticulum membrane</location>
        <topology evidence="2">Single-pass type II membrane protein</topology>
    </subcellularLocation>
</comment>
<dbReference type="GO" id="GO:0004656">
    <property type="term" value="F:procollagen-proline 4-dioxygenase activity"/>
    <property type="evidence" value="ECO:0007669"/>
    <property type="project" value="UniProtKB-EC"/>
</dbReference>
<dbReference type="PANTHER" id="PTHR10869">
    <property type="entry name" value="PROLYL 4-HYDROXYLASE ALPHA SUBUNIT"/>
    <property type="match status" value="1"/>
</dbReference>
<evidence type="ECO:0000256" key="2">
    <source>
        <dbReference type="ARBA" id="ARBA00004648"/>
    </source>
</evidence>
<keyword evidence="3" id="KW-0479">Metal-binding</keyword>
<evidence type="ECO:0000256" key="7">
    <source>
        <dbReference type="ARBA" id="ARBA00049169"/>
    </source>
</evidence>
<dbReference type="InterPro" id="IPR045054">
    <property type="entry name" value="P4HA-like"/>
</dbReference>
<keyword evidence="6" id="KW-0408">Iron</keyword>
<keyword evidence="11" id="KW-1185">Reference proteome</keyword>
<dbReference type="InterPro" id="IPR006620">
    <property type="entry name" value="Pro_4_hyd_alph"/>
</dbReference>
<dbReference type="AlphaFoldDB" id="A0A250WUE1"/>
<dbReference type="GO" id="GO:0005789">
    <property type="term" value="C:endoplasmic reticulum membrane"/>
    <property type="evidence" value="ECO:0007669"/>
    <property type="project" value="UniProtKB-SubCell"/>
</dbReference>
<dbReference type="InterPro" id="IPR044862">
    <property type="entry name" value="Pro_4_hyd_alph_FE2OG_OXY"/>
</dbReference>
<dbReference type="InterPro" id="IPR005123">
    <property type="entry name" value="Oxoglu/Fe-dep_dioxygenase_dom"/>
</dbReference>
<sequence>MLIKRAHSLFNYFIFILQILTAISRTRSYGEVADTEVMNDSHETLIGWKGESYHPKVEVTNEAVVQTESSEWIETLSWWPRAFLYHHFLKDEECDHLISIANDRLTRSLVVGEKGQDVIDSIRTSFSASLGIGEDEVVLSIEERIATWTHLPRSHGEPIEVLRYQNGQKYDQHWDFFDAVQDGDVLNETCGNGVATVLMYLSDVEKDAGGETSLPLAEELDAWIQSASSTGLSSCAEKLGVAVKPKKGSALLFWDMHPDGNTTDRRALHASCPTFRGTKWTATRWIHVRPTES</sequence>
<feature type="signal peptide" evidence="8">
    <location>
        <begin position="1"/>
        <end position="28"/>
    </location>
</feature>
<evidence type="ECO:0000256" key="1">
    <source>
        <dbReference type="ARBA" id="ARBA00001961"/>
    </source>
</evidence>
<dbReference type="GO" id="GO:0031418">
    <property type="term" value="F:L-ascorbic acid binding"/>
    <property type="evidence" value="ECO:0007669"/>
    <property type="project" value="InterPro"/>
</dbReference>
<name>A0A250WUE1_9CHLO</name>
<feature type="domain" description="Fe2OG dioxygenase" evidence="9">
    <location>
        <begin position="154"/>
        <end position="288"/>
    </location>
</feature>
<evidence type="ECO:0000256" key="8">
    <source>
        <dbReference type="SAM" id="SignalP"/>
    </source>
</evidence>
<accession>A0A250WUE1</accession>
<evidence type="ECO:0000256" key="4">
    <source>
        <dbReference type="ARBA" id="ARBA00022964"/>
    </source>
</evidence>
<dbReference type="Gene3D" id="2.60.120.620">
    <property type="entry name" value="q2cbj1_9rhob like domain"/>
    <property type="match status" value="1"/>
</dbReference>
<keyword evidence="8" id="KW-0732">Signal</keyword>
<comment type="cofactor">
    <cofactor evidence="1">
        <name>L-ascorbate</name>
        <dbReference type="ChEBI" id="CHEBI:38290"/>
    </cofactor>
</comment>
<dbReference type="STRING" id="1157962.A0A250WUE1"/>
<dbReference type="PROSITE" id="PS51471">
    <property type="entry name" value="FE2OG_OXY"/>
    <property type="match status" value="1"/>
</dbReference>
<dbReference type="PANTHER" id="PTHR10869:SF238">
    <property type="entry name" value="PROLYL 4-HYDROXYLASE 6-RELATED"/>
    <property type="match status" value="1"/>
</dbReference>
<gene>
    <name evidence="10" type="ORF">CEUSTIGMA_g1892.t1</name>
</gene>
<comment type="catalytic activity">
    <reaction evidence="7">
        <text>L-prolyl-[collagen] + 2-oxoglutarate + O2 = trans-4-hydroxy-L-prolyl-[collagen] + succinate + CO2</text>
        <dbReference type="Rhea" id="RHEA:18945"/>
        <dbReference type="Rhea" id="RHEA-COMP:11676"/>
        <dbReference type="Rhea" id="RHEA-COMP:11680"/>
        <dbReference type="ChEBI" id="CHEBI:15379"/>
        <dbReference type="ChEBI" id="CHEBI:16526"/>
        <dbReference type="ChEBI" id="CHEBI:16810"/>
        <dbReference type="ChEBI" id="CHEBI:30031"/>
        <dbReference type="ChEBI" id="CHEBI:50342"/>
        <dbReference type="ChEBI" id="CHEBI:61965"/>
        <dbReference type="EC" id="1.14.11.2"/>
    </reaction>
</comment>
<dbReference type="SMART" id="SM00702">
    <property type="entry name" value="P4Hc"/>
    <property type="match status" value="1"/>
</dbReference>